<dbReference type="EMBL" id="QKRX01000002">
    <property type="protein sequence ID" value="RAU19416.1"/>
    <property type="molecule type" value="Genomic_DNA"/>
</dbReference>
<protein>
    <submittedName>
        <fullName evidence="9">Iron ABC transporter permease</fullName>
    </submittedName>
</protein>
<proteinExistence type="inferred from homology"/>
<evidence type="ECO:0000313" key="10">
    <source>
        <dbReference type="Proteomes" id="UP000250744"/>
    </source>
</evidence>
<comment type="caution">
    <text evidence="9">The sequence shown here is derived from an EMBL/GenBank/DDBJ whole genome shotgun (WGS) entry which is preliminary data.</text>
</comment>
<evidence type="ECO:0000256" key="5">
    <source>
        <dbReference type="ARBA" id="ARBA00022692"/>
    </source>
</evidence>
<evidence type="ECO:0000256" key="1">
    <source>
        <dbReference type="ARBA" id="ARBA00004651"/>
    </source>
</evidence>
<feature type="transmembrane region" description="Helical" evidence="8">
    <location>
        <begin position="200"/>
        <end position="220"/>
    </location>
</feature>
<dbReference type="PANTHER" id="PTHR30472:SF25">
    <property type="entry name" value="ABC TRANSPORTER PERMEASE PROTEIN MJ0876-RELATED"/>
    <property type="match status" value="1"/>
</dbReference>
<dbReference type="GO" id="GO:0033214">
    <property type="term" value="P:siderophore-iron import into cell"/>
    <property type="evidence" value="ECO:0007669"/>
    <property type="project" value="TreeGrafter"/>
</dbReference>
<comment type="similarity">
    <text evidence="2">Belongs to the binding-protein-dependent transport system permease family. FecCD subfamily.</text>
</comment>
<accession>A0A364NQR5</accession>
<dbReference type="Gene3D" id="1.10.3470.10">
    <property type="entry name" value="ABC transporter involved in vitamin B12 uptake, BtuC"/>
    <property type="match status" value="1"/>
</dbReference>
<dbReference type="GO" id="GO:0022857">
    <property type="term" value="F:transmembrane transporter activity"/>
    <property type="evidence" value="ECO:0007669"/>
    <property type="project" value="InterPro"/>
</dbReference>
<evidence type="ECO:0000256" key="7">
    <source>
        <dbReference type="ARBA" id="ARBA00023136"/>
    </source>
</evidence>
<gene>
    <name evidence="9" type="ORF">DN062_03940</name>
</gene>
<dbReference type="InterPro" id="IPR000522">
    <property type="entry name" value="ABC_transptr_permease_BtuC"/>
</dbReference>
<dbReference type="InterPro" id="IPR037294">
    <property type="entry name" value="ABC_BtuC-like"/>
</dbReference>
<evidence type="ECO:0000256" key="3">
    <source>
        <dbReference type="ARBA" id="ARBA00022448"/>
    </source>
</evidence>
<evidence type="ECO:0000256" key="8">
    <source>
        <dbReference type="SAM" id="Phobius"/>
    </source>
</evidence>
<comment type="subcellular location">
    <subcellularLocation>
        <location evidence="1">Cell membrane</location>
        <topology evidence="1">Multi-pass membrane protein</topology>
    </subcellularLocation>
</comment>
<evidence type="ECO:0000313" key="9">
    <source>
        <dbReference type="EMBL" id="RAU19416.1"/>
    </source>
</evidence>
<evidence type="ECO:0000256" key="6">
    <source>
        <dbReference type="ARBA" id="ARBA00022989"/>
    </source>
</evidence>
<dbReference type="PANTHER" id="PTHR30472">
    <property type="entry name" value="FERRIC ENTEROBACTIN TRANSPORT SYSTEM PERMEASE PROTEIN"/>
    <property type="match status" value="1"/>
</dbReference>
<dbReference type="FunFam" id="1.10.3470.10:FF:000001">
    <property type="entry name" value="Vitamin B12 ABC transporter permease BtuC"/>
    <property type="match status" value="1"/>
</dbReference>
<keyword evidence="5 8" id="KW-0812">Transmembrane</keyword>
<dbReference type="Pfam" id="PF01032">
    <property type="entry name" value="FecCD"/>
    <property type="match status" value="1"/>
</dbReference>
<dbReference type="SUPFAM" id="SSF81345">
    <property type="entry name" value="ABC transporter involved in vitamin B12 uptake, BtuC"/>
    <property type="match status" value="1"/>
</dbReference>
<dbReference type="OrthoDB" id="9055647at2"/>
<feature type="transmembrane region" description="Helical" evidence="8">
    <location>
        <begin position="289"/>
        <end position="309"/>
    </location>
</feature>
<reference evidence="9 10" key="1">
    <citation type="submission" date="2018-06" db="EMBL/GenBank/DDBJ databases">
        <title>Nitrincola tibetense sp. nov., isolated from Lake XuguoCo on Tibetan Plateau.</title>
        <authorList>
            <person name="Xing P."/>
        </authorList>
    </citation>
    <scope>NUCLEOTIDE SEQUENCE [LARGE SCALE GENOMIC DNA]</scope>
    <source>
        <strain evidence="10">xg18</strain>
    </source>
</reference>
<keyword evidence="7 8" id="KW-0472">Membrane</keyword>
<keyword evidence="10" id="KW-1185">Reference proteome</keyword>
<dbReference type="Proteomes" id="UP000250744">
    <property type="component" value="Unassembled WGS sequence"/>
</dbReference>
<dbReference type="CDD" id="cd06550">
    <property type="entry name" value="TM_ABC_iron-siderophores_like"/>
    <property type="match status" value="1"/>
</dbReference>
<feature type="transmembrane region" description="Helical" evidence="8">
    <location>
        <begin position="58"/>
        <end position="84"/>
    </location>
</feature>
<feature type="transmembrane region" description="Helical" evidence="8">
    <location>
        <begin position="124"/>
        <end position="146"/>
    </location>
</feature>
<name>A0A364NQR5_9GAMM</name>
<feature type="transmembrane region" description="Helical" evidence="8">
    <location>
        <begin position="158"/>
        <end position="180"/>
    </location>
</feature>
<keyword evidence="4" id="KW-1003">Cell membrane</keyword>
<sequence length="341" mass="36016">MFLSLLSMMRNSALYRIALCFLCLLILSVFDLLTGPSGMTLDQVVLTLLEGPNGDNKAFSTIIWLIRLPQTLTAIAVGFCLGYAGLMMQTILANPLASPYTLGFSAAAGFGAALSILFGASLPIAAWILVPGSAFAFTLLACAIIYAIANIKGSSSEILVLAGIAVLFFFQSLQSLLQYLAAPEVLQQIVFWLFGSLFKANWTSVLVISAILAATLPFSLKEVWNLTTLRLGDDNAASLGLNVNALRKRIFIHVALLTSAAVSFTGTIGFIGLISPHVSRAIVGEDHRYSLVLSGMIGAILLVSASILSKIISAGAVIPVGIITAIIGVPMLLIVILKKQG</sequence>
<evidence type="ECO:0000256" key="4">
    <source>
        <dbReference type="ARBA" id="ARBA00022475"/>
    </source>
</evidence>
<dbReference type="RefSeq" id="WP_112157718.1">
    <property type="nucleotide sequence ID" value="NZ_QKRX01000002.1"/>
</dbReference>
<keyword evidence="3" id="KW-0813">Transport</keyword>
<feature type="transmembrane region" description="Helical" evidence="8">
    <location>
        <begin position="96"/>
        <end position="118"/>
    </location>
</feature>
<dbReference type="AlphaFoldDB" id="A0A364NQR5"/>
<feature type="transmembrane region" description="Helical" evidence="8">
    <location>
        <begin position="250"/>
        <end position="274"/>
    </location>
</feature>
<organism evidence="9 10">
    <name type="scientific">Nitrincola tibetensis</name>
    <dbReference type="NCBI Taxonomy" id="2219697"/>
    <lineage>
        <taxon>Bacteria</taxon>
        <taxon>Pseudomonadati</taxon>
        <taxon>Pseudomonadota</taxon>
        <taxon>Gammaproteobacteria</taxon>
        <taxon>Oceanospirillales</taxon>
        <taxon>Oceanospirillaceae</taxon>
        <taxon>Nitrincola</taxon>
    </lineage>
</organism>
<evidence type="ECO:0000256" key="2">
    <source>
        <dbReference type="ARBA" id="ARBA00007935"/>
    </source>
</evidence>
<keyword evidence="6 8" id="KW-1133">Transmembrane helix</keyword>
<dbReference type="GO" id="GO:0005886">
    <property type="term" value="C:plasma membrane"/>
    <property type="evidence" value="ECO:0007669"/>
    <property type="project" value="UniProtKB-SubCell"/>
</dbReference>
<feature type="transmembrane region" description="Helical" evidence="8">
    <location>
        <begin position="316"/>
        <end position="337"/>
    </location>
</feature>